<dbReference type="RefSeq" id="WP_125403041.1">
    <property type="nucleotide sequence ID" value="NZ_JBEHHI010000001.1"/>
</dbReference>
<proteinExistence type="predicted"/>
<dbReference type="EMBL" id="JBEHHI010000001">
    <property type="protein sequence ID" value="MEX5727914.1"/>
    <property type="molecule type" value="Genomic_DNA"/>
</dbReference>
<comment type="caution">
    <text evidence="2">The sequence shown here is derived from an EMBL/GenBank/DDBJ whole genome shotgun (WGS) entry which is preliminary data.</text>
</comment>
<evidence type="ECO:0000313" key="2">
    <source>
        <dbReference type="EMBL" id="MEX5727914.1"/>
    </source>
</evidence>
<reference evidence="2 3" key="1">
    <citation type="submission" date="2024-06" db="EMBL/GenBank/DDBJ databases">
        <title>Genome of Rhodovulum iodosum, a marine photoferrotroph.</title>
        <authorList>
            <person name="Bianchini G."/>
            <person name="Nikeleit V."/>
            <person name="Kappler A."/>
            <person name="Bryce C."/>
            <person name="Sanchez-Baracaldo P."/>
        </authorList>
    </citation>
    <scope>NUCLEOTIDE SEQUENCE [LARGE SCALE GENOMIC DNA]</scope>
    <source>
        <strain evidence="2 3">UT/N1</strain>
    </source>
</reference>
<dbReference type="Proteomes" id="UP001560019">
    <property type="component" value="Unassembled WGS sequence"/>
</dbReference>
<evidence type="ECO:0000256" key="1">
    <source>
        <dbReference type="SAM" id="MobiDB-lite"/>
    </source>
</evidence>
<protein>
    <submittedName>
        <fullName evidence="2">Uncharacterized protein</fullName>
    </submittedName>
</protein>
<sequence>MSPEEMRRLTRLGQLAGLLREAALADLAAARARRVRIEGAIARLDTPPAQPEGADSPASRAGAARRWHDWVRARKTVLNADLARARVGEEAARTAAAKSQGRAEALARLAARRRR</sequence>
<name>A0ABV3XRT7_9RHOB</name>
<feature type="region of interest" description="Disordered" evidence="1">
    <location>
        <begin position="45"/>
        <end position="65"/>
    </location>
</feature>
<gene>
    <name evidence="2" type="ORF">Ga0609869_001267</name>
</gene>
<evidence type="ECO:0000313" key="3">
    <source>
        <dbReference type="Proteomes" id="UP001560019"/>
    </source>
</evidence>
<keyword evidence="3" id="KW-1185">Reference proteome</keyword>
<organism evidence="2 3">
    <name type="scientific">Rhodovulum iodosum</name>
    <dbReference type="NCBI Taxonomy" id="68291"/>
    <lineage>
        <taxon>Bacteria</taxon>
        <taxon>Pseudomonadati</taxon>
        <taxon>Pseudomonadota</taxon>
        <taxon>Alphaproteobacteria</taxon>
        <taxon>Rhodobacterales</taxon>
        <taxon>Paracoccaceae</taxon>
        <taxon>Rhodovulum</taxon>
    </lineage>
</organism>
<accession>A0ABV3XRT7</accession>